<evidence type="ECO:0000313" key="4">
    <source>
        <dbReference type="EMBL" id="MBL4935855.1"/>
    </source>
</evidence>
<dbReference type="Gene3D" id="3.40.50.2000">
    <property type="entry name" value="Glycogen Phosphorylase B"/>
    <property type="match status" value="2"/>
</dbReference>
<dbReference type="InterPro" id="IPR001296">
    <property type="entry name" value="Glyco_trans_1"/>
</dbReference>
<dbReference type="Pfam" id="PF13439">
    <property type="entry name" value="Glyco_transf_4"/>
    <property type="match status" value="1"/>
</dbReference>
<dbReference type="EMBL" id="JAESWC010000002">
    <property type="protein sequence ID" value="MBL4935855.1"/>
    <property type="molecule type" value="Genomic_DNA"/>
</dbReference>
<accession>A0ABS1T938</accession>
<feature type="domain" description="Glycosyl transferase family 1" evidence="2">
    <location>
        <begin position="193"/>
        <end position="343"/>
    </location>
</feature>
<feature type="domain" description="Glycosyltransferase subfamily 4-like N-terminal" evidence="3">
    <location>
        <begin position="17"/>
        <end position="170"/>
    </location>
</feature>
<evidence type="ECO:0000259" key="3">
    <source>
        <dbReference type="Pfam" id="PF13439"/>
    </source>
</evidence>
<evidence type="ECO:0000259" key="2">
    <source>
        <dbReference type="Pfam" id="PF00534"/>
    </source>
</evidence>
<keyword evidence="5" id="KW-1185">Reference proteome</keyword>
<proteinExistence type="predicted"/>
<dbReference type="PANTHER" id="PTHR46401">
    <property type="entry name" value="GLYCOSYLTRANSFERASE WBBK-RELATED"/>
    <property type="match status" value="1"/>
</dbReference>
<name>A0ABS1T938_9CLOT</name>
<keyword evidence="1" id="KW-0808">Transferase</keyword>
<evidence type="ECO:0000313" key="5">
    <source>
        <dbReference type="Proteomes" id="UP000632377"/>
    </source>
</evidence>
<protein>
    <submittedName>
        <fullName evidence="4">Glycosyltransferase family 4 protein</fullName>
    </submittedName>
</protein>
<dbReference type="RefSeq" id="WP_202748444.1">
    <property type="nucleotide sequence ID" value="NZ_JAESWC010000002.1"/>
</dbReference>
<dbReference type="InterPro" id="IPR028098">
    <property type="entry name" value="Glyco_trans_4-like_N"/>
</dbReference>
<sequence length="376" mass="43311">MRIAIDARGINWYRGTGIGTYTDKVLKYLLKSDSENYYHIYWSGDKYEEFQKENSKILMASKKYHRFFEQNYFPENLRNNNIDIFHVPQNGIGMNDNIDCKKIATIHDLIPYVMPETVGRGYLLKFLKDVPKVIEECNALITVSERSKQDILKFFPIDEDKVFVTPLAADDKYKPLDKEKCKNLIAYIYGINNPFILYIGGFSPRKNVKALITAFSKIYKKLDKNYDLVIVGATRDQGQYLSEFSGNLELSSKIKFTGYAPEEHLPILYNASEAFVYPSLYEGFGLPPLEAMNCGTPVITSNITSIPEVVGDAGLLINPYDETELMESLIKLLNDDKLKTYYSIKGLERAKNFSWEKTSKNTLEVYKKVYEFQEIL</sequence>
<evidence type="ECO:0000256" key="1">
    <source>
        <dbReference type="ARBA" id="ARBA00022679"/>
    </source>
</evidence>
<dbReference type="Pfam" id="PF00534">
    <property type="entry name" value="Glycos_transf_1"/>
    <property type="match status" value="1"/>
</dbReference>
<dbReference type="SUPFAM" id="SSF53756">
    <property type="entry name" value="UDP-Glycosyltransferase/glycogen phosphorylase"/>
    <property type="match status" value="1"/>
</dbReference>
<reference evidence="4 5" key="1">
    <citation type="submission" date="2021-01" db="EMBL/GenBank/DDBJ databases">
        <title>Genome public.</title>
        <authorList>
            <person name="Liu C."/>
            <person name="Sun Q."/>
        </authorList>
    </citation>
    <scope>NUCLEOTIDE SEQUENCE [LARGE SCALE GENOMIC DNA]</scope>
    <source>
        <strain evidence="4 5">YIM B02515</strain>
    </source>
</reference>
<dbReference type="CDD" id="cd03809">
    <property type="entry name" value="GT4_MtfB-like"/>
    <property type="match status" value="1"/>
</dbReference>
<organism evidence="4 5">
    <name type="scientific">Clostridium rhizosphaerae</name>
    <dbReference type="NCBI Taxonomy" id="2803861"/>
    <lineage>
        <taxon>Bacteria</taxon>
        <taxon>Bacillati</taxon>
        <taxon>Bacillota</taxon>
        <taxon>Clostridia</taxon>
        <taxon>Eubacteriales</taxon>
        <taxon>Clostridiaceae</taxon>
        <taxon>Clostridium</taxon>
    </lineage>
</organism>
<comment type="caution">
    <text evidence="4">The sequence shown here is derived from an EMBL/GenBank/DDBJ whole genome shotgun (WGS) entry which is preliminary data.</text>
</comment>
<gene>
    <name evidence="4" type="ORF">JK636_08790</name>
</gene>
<dbReference type="PANTHER" id="PTHR46401:SF2">
    <property type="entry name" value="GLYCOSYLTRANSFERASE WBBK-RELATED"/>
    <property type="match status" value="1"/>
</dbReference>
<dbReference type="Proteomes" id="UP000632377">
    <property type="component" value="Unassembled WGS sequence"/>
</dbReference>